<protein>
    <submittedName>
        <fullName evidence="3">Multistep phosphorelay regulator 1</fullName>
    </submittedName>
</protein>
<dbReference type="InterPro" id="IPR036641">
    <property type="entry name" value="HPT_dom_sf"/>
</dbReference>
<dbReference type="PANTHER" id="PTHR28242">
    <property type="entry name" value="PHOSPHORELAY INTERMEDIATE PROTEIN YPD1"/>
    <property type="match status" value="1"/>
</dbReference>
<evidence type="ECO:0000256" key="1">
    <source>
        <dbReference type="PROSITE-ProRule" id="PRU00110"/>
    </source>
</evidence>
<dbReference type="SUPFAM" id="SSF47226">
    <property type="entry name" value="Histidine-containing phosphotransfer domain, HPT domain"/>
    <property type="match status" value="1"/>
</dbReference>
<feature type="domain" description="HPt" evidence="2">
    <location>
        <begin position="6"/>
        <end position="107"/>
    </location>
</feature>
<feature type="modified residue" description="Phosphohistidine" evidence="1">
    <location>
        <position position="45"/>
    </location>
</feature>
<evidence type="ECO:0000259" key="2">
    <source>
        <dbReference type="PROSITE" id="PS50894"/>
    </source>
</evidence>
<proteinExistence type="predicted"/>
<dbReference type="AlphaFoldDB" id="M5BPU7"/>
<dbReference type="GO" id="GO:0005737">
    <property type="term" value="C:cytoplasm"/>
    <property type="evidence" value="ECO:0007669"/>
    <property type="project" value="TreeGrafter"/>
</dbReference>
<dbReference type="PANTHER" id="PTHR28242:SF52">
    <property type="entry name" value="PHOSPHORELAY INTERMEDIATE PROTEIN YPD1"/>
    <property type="match status" value="1"/>
</dbReference>
<name>M5BPU7_THACB</name>
<dbReference type="InterPro" id="IPR008207">
    <property type="entry name" value="Sig_transdc_His_kin_Hpt_dom"/>
</dbReference>
<dbReference type="GO" id="GO:0043424">
    <property type="term" value="F:protein histidine kinase binding"/>
    <property type="evidence" value="ECO:0007669"/>
    <property type="project" value="InterPro"/>
</dbReference>
<dbReference type="GO" id="GO:0005634">
    <property type="term" value="C:nucleus"/>
    <property type="evidence" value="ECO:0007669"/>
    <property type="project" value="TreeGrafter"/>
</dbReference>
<dbReference type="Gene3D" id="1.20.120.160">
    <property type="entry name" value="HPT domain"/>
    <property type="match status" value="1"/>
</dbReference>
<dbReference type="Pfam" id="PF01627">
    <property type="entry name" value="Hpt"/>
    <property type="match status" value="1"/>
</dbReference>
<comment type="caution">
    <text evidence="3">The sequence shown here is derived from an EMBL/GenBank/DDBJ whole genome shotgun (WGS) entry which is preliminary data.</text>
</comment>
<dbReference type="GO" id="GO:0009927">
    <property type="term" value="F:histidine phosphotransfer kinase activity"/>
    <property type="evidence" value="ECO:0007669"/>
    <property type="project" value="InterPro"/>
</dbReference>
<dbReference type="Proteomes" id="UP000012065">
    <property type="component" value="Unassembled WGS sequence"/>
</dbReference>
<keyword evidence="1" id="KW-0597">Phosphoprotein</keyword>
<dbReference type="EMBL" id="CAOJ01004391">
    <property type="protein sequence ID" value="CCO29174.1"/>
    <property type="molecule type" value="Genomic_DNA"/>
</dbReference>
<evidence type="ECO:0000313" key="3">
    <source>
        <dbReference type="EMBL" id="CCO29174.1"/>
    </source>
</evidence>
<dbReference type="HOGENOM" id="CLU_085158_2_0_1"/>
<dbReference type="InterPro" id="IPR045871">
    <property type="entry name" value="AHP1-5/YPD1"/>
</dbReference>
<gene>
    <name evidence="3" type="ORF">BN14_03178</name>
</gene>
<dbReference type="SMART" id="SM00073">
    <property type="entry name" value="HPT"/>
    <property type="match status" value="1"/>
</dbReference>
<accession>M5BPU7</accession>
<sequence>MDEEDDCDFSSEIVSDYFKQAATTLEELNDALEQKDFKSLSSKGHFLKGSSAALGVKKVQESCEHIQHYGNKRDEVKGVDLTEAQALRRIALIMPRLAQDYESAKVWLKQYYKERDVHLADD</sequence>
<evidence type="ECO:0000313" key="4">
    <source>
        <dbReference type="Proteomes" id="UP000012065"/>
    </source>
</evidence>
<dbReference type="CDD" id="cd00088">
    <property type="entry name" value="HPT"/>
    <property type="match status" value="1"/>
</dbReference>
<dbReference type="PROSITE" id="PS50894">
    <property type="entry name" value="HPT"/>
    <property type="match status" value="1"/>
</dbReference>
<dbReference type="GO" id="GO:0000160">
    <property type="term" value="P:phosphorelay signal transduction system"/>
    <property type="evidence" value="ECO:0007669"/>
    <property type="project" value="InterPro"/>
</dbReference>
<reference evidence="3 4" key="1">
    <citation type="journal article" date="2013" name="J. Biotechnol.">
        <title>Establishment and interpretation of the genome sequence of the phytopathogenic fungus Rhizoctonia solani AG1-IB isolate 7/3/14.</title>
        <authorList>
            <person name="Wibberg D.W."/>
            <person name="Jelonek L.J."/>
            <person name="Rupp O.R."/>
            <person name="Hennig M.H."/>
            <person name="Eikmeyer F.E."/>
            <person name="Goesmann A.G."/>
            <person name="Hartmann A.H."/>
            <person name="Borriss R.B."/>
            <person name="Grosch R.G."/>
            <person name="Puehler A.P."/>
            <person name="Schlueter A.S."/>
        </authorList>
    </citation>
    <scope>NUCLEOTIDE SEQUENCE [LARGE SCALE GENOMIC DNA]</scope>
    <source>
        <strain evidence="4">AG1-IB / isolate 7/3/14</strain>
    </source>
</reference>
<organism evidence="3 4">
    <name type="scientific">Thanatephorus cucumeris (strain AG1-IB / isolate 7/3/14)</name>
    <name type="common">Lettuce bottom rot fungus</name>
    <name type="synonym">Rhizoctonia solani</name>
    <dbReference type="NCBI Taxonomy" id="1108050"/>
    <lineage>
        <taxon>Eukaryota</taxon>
        <taxon>Fungi</taxon>
        <taxon>Dikarya</taxon>
        <taxon>Basidiomycota</taxon>
        <taxon>Agaricomycotina</taxon>
        <taxon>Agaricomycetes</taxon>
        <taxon>Cantharellales</taxon>
        <taxon>Ceratobasidiaceae</taxon>
        <taxon>Rhizoctonia</taxon>
        <taxon>Rhizoctonia solani AG-1</taxon>
    </lineage>
</organism>